<accession>A0AAD2HVG4</accession>
<dbReference type="InterPro" id="IPR006910">
    <property type="entry name" value="Rad21_Rec8_N"/>
</dbReference>
<keyword evidence="8" id="KW-1185">Reference proteome</keyword>
<feature type="region of interest" description="Disordered" evidence="4">
    <location>
        <begin position="266"/>
        <end position="312"/>
    </location>
</feature>
<evidence type="ECO:0000259" key="5">
    <source>
        <dbReference type="Pfam" id="PF04824"/>
    </source>
</evidence>
<dbReference type="SUPFAM" id="SSF46785">
    <property type="entry name" value="Winged helix' DNA-binding domain"/>
    <property type="match status" value="1"/>
</dbReference>
<dbReference type="Proteomes" id="UP001295794">
    <property type="component" value="Unassembled WGS sequence"/>
</dbReference>
<comment type="subcellular location">
    <subcellularLocation>
        <location evidence="1">Nucleus</location>
    </subcellularLocation>
</comment>
<gene>
    <name evidence="7" type="ORF">MYCIT1_LOCUS32683</name>
</gene>
<evidence type="ECO:0000313" key="8">
    <source>
        <dbReference type="Proteomes" id="UP001295794"/>
    </source>
</evidence>
<evidence type="ECO:0008006" key="9">
    <source>
        <dbReference type="Google" id="ProtNLM"/>
    </source>
</evidence>
<dbReference type="GO" id="GO:1990414">
    <property type="term" value="P:replication-born double-strand break repair via sister chromatid exchange"/>
    <property type="evidence" value="ECO:0007669"/>
    <property type="project" value="TreeGrafter"/>
</dbReference>
<reference evidence="7" key="1">
    <citation type="submission" date="2023-11" db="EMBL/GenBank/DDBJ databases">
        <authorList>
            <person name="De Vega J J."/>
            <person name="De Vega J J."/>
        </authorList>
    </citation>
    <scope>NUCLEOTIDE SEQUENCE</scope>
</reference>
<evidence type="ECO:0000256" key="3">
    <source>
        <dbReference type="ARBA" id="ARBA00023242"/>
    </source>
</evidence>
<organism evidence="7 8">
    <name type="scientific">Mycena citricolor</name>
    <dbReference type="NCBI Taxonomy" id="2018698"/>
    <lineage>
        <taxon>Eukaryota</taxon>
        <taxon>Fungi</taxon>
        <taxon>Dikarya</taxon>
        <taxon>Basidiomycota</taxon>
        <taxon>Agaricomycotina</taxon>
        <taxon>Agaricomycetes</taxon>
        <taxon>Agaricomycetidae</taxon>
        <taxon>Agaricales</taxon>
        <taxon>Marasmiineae</taxon>
        <taxon>Mycenaceae</taxon>
        <taxon>Mycena</taxon>
    </lineage>
</organism>
<dbReference type="GO" id="GO:0005634">
    <property type="term" value="C:nucleus"/>
    <property type="evidence" value="ECO:0007669"/>
    <property type="project" value="UniProtKB-SubCell"/>
</dbReference>
<sequence length="682" mass="74435">MFYSETVLSRRGPLGRVWIAAHMERKLSKAQTLQTDIEHSVGVIIGDEIKVMALRLSGQLLLGVVRIYSRKARYLLEDCNEALLKIKMAFRPGMVDMTEDQLAVNKNAITLQGNAVDLDLLIPDIDWHANFGRPQPAQSNHQAHIDDITLRTAADPFSNFDLNDPFDIGPLDGGIGSQDFLDTGLDFGDSEKPDEDDGMSVNDSIGVGRDLVAGDESFGLNRDENMDLDIFSQHSRAGSEHPFGMDMEMDVPEFDLGINFGDVDEREKTPEQTRSSRGSSPLSDVPQTPPDEPIALPDIEVDADKTPKAKRKVKPKKQVIDTVTELDGGPGAKVGKRNGGLGPSVNVDVSGILSEQQFLPRTSMMIRLLEIRDDPISHFLPTKVAADGTFFCAAPSGLTAELTDLFMRPAGFSALKRRGTSPKGSNKRQKTEEVIVPVEDEVEQGRREASIAPSIGGRSDLRAVSGGPDGTFDFGDQGVVPLDDFQLDIPEMDVNLPEMDANLRGKSAVPSDRSRLSTPAPDGIFDDSLETYADAACPIVMFDSKTQTQTVEKEDEPTEHNAKGYSKNTVKALGLIRQELKPIDDEEEERVLSFRKMADKVCATVRLLSGADLLQASRRAAASFFFELLVLSTRDCVSVEQSAPFENIQVRAKDKLWDRQAHASPGSRAGSVARSLGSALGL</sequence>
<dbReference type="GO" id="GO:0003682">
    <property type="term" value="F:chromatin binding"/>
    <property type="evidence" value="ECO:0007669"/>
    <property type="project" value="TreeGrafter"/>
</dbReference>
<evidence type="ECO:0000313" key="7">
    <source>
        <dbReference type="EMBL" id="CAK5281508.1"/>
    </source>
</evidence>
<proteinExistence type="inferred from homology"/>
<dbReference type="Pfam" id="PF04825">
    <property type="entry name" value="Rad21_Rec8_N"/>
    <property type="match status" value="1"/>
</dbReference>
<evidence type="ECO:0000256" key="1">
    <source>
        <dbReference type="ARBA" id="ARBA00004123"/>
    </source>
</evidence>
<comment type="similarity">
    <text evidence="2">Belongs to the rad21 family.</text>
</comment>
<keyword evidence="3" id="KW-0539">Nucleus</keyword>
<evidence type="ECO:0000256" key="2">
    <source>
        <dbReference type="ARBA" id="ARBA00009870"/>
    </source>
</evidence>
<dbReference type="InterPro" id="IPR006909">
    <property type="entry name" value="Rad21/Rec8_C_eu"/>
</dbReference>
<dbReference type="PANTHER" id="PTHR12585:SF69">
    <property type="entry name" value="FI11703P"/>
    <property type="match status" value="1"/>
</dbReference>
<feature type="domain" description="Rad21/Rec8-like protein N-terminal" evidence="6">
    <location>
        <begin position="1"/>
        <end position="102"/>
    </location>
</feature>
<dbReference type="Gene3D" id="1.10.10.580">
    <property type="entry name" value="Structural maintenance of chromosome 1. Chain E"/>
    <property type="match status" value="1"/>
</dbReference>
<dbReference type="InterPro" id="IPR036390">
    <property type="entry name" value="WH_DNA-bd_sf"/>
</dbReference>
<evidence type="ECO:0000256" key="4">
    <source>
        <dbReference type="SAM" id="MobiDB-lite"/>
    </source>
</evidence>
<protein>
    <recommendedName>
        <fullName evidence="9">Double-strand-break repair protein rad21</fullName>
    </recommendedName>
</protein>
<name>A0AAD2HVG4_9AGAR</name>
<dbReference type="GO" id="GO:0007064">
    <property type="term" value="P:mitotic sister chromatid cohesion"/>
    <property type="evidence" value="ECO:0007669"/>
    <property type="project" value="TreeGrafter"/>
</dbReference>
<dbReference type="EMBL" id="CAVNYO010000444">
    <property type="protein sequence ID" value="CAK5281508.1"/>
    <property type="molecule type" value="Genomic_DNA"/>
</dbReference>
<feature type="region of interest" description="Disordered" evidence="4">
    <location>
        <begin position="661"/>
        <end position="682"/>
    </location>
</feature>
<dbReference type="PANTHER" id="PTHR12585">
    <property type="entry name" value="SCC1 / RAD21 FAMILY MEMBER"/>
    <property type="match status" value="1"/>
</dbReference>
<dbReference type="GO" id="GO:0030892">
    <property type="term" value="C:mitotic cohesin complex"/>
    <property type="evidence" value="ECO:0007669"/>
    <property type="project" value="TreeGrafter"/>
</dbReference>
<evidence type="ECO:0000259" key="6">
    <source>
        <dbReference type="Pfam" id="PF04825"/>
    </source>
</evidence>
<feature type="region of interest" description="Disordered" evidence="4">
    <location>
        <begin position="185"/>
        <end position="206"/>
    </location>
</feature>
<dbReference type="Pfam" id="PF04824">
    <property type="entry name" value="Rad21_Rec8"/>
    <property type="match status" value="1"/>
</dbReference>
<feature type="compositionally biased region" description="Polar residues" evidence="4">
    <location>
        <begin position="272"/>
        <end position="286"/>
    </location>
</feature>
<dbReference type="AlphaFoldDB" id="A0AAD2HVG4"/>
<feature type="domain" description="Rad21/Rec8-like protein C-terminal eukaryotic" evidence="5">
    <location>
        <begin position="617"/>
        <end position="655"/>
    </location>
</feature>
<comment type="caution">
    <text evidence="7">The sequence shown here is derived from an EMBL/GenBank/DDBJ whole genome shotgun (WGS) entry which is preliminary data.</text>
</comment>
<dbReference type="InterPro" id="IPR039781">
    <property type="entry name" value="Rad21/Rec8-like"/>
</dbReference>
<dbReference type="InterPro" id="IPR023093">
    <property type="entry name" value="ScpA-like_C"/>
</dbReference>